<dbReference type="AlphaFoldDB" id="A0A0C9XG17"/>
<dbReference type="Proteomes" id="UP000054477">
    <property type="component" value="Unassembled WGS sequence"/>
</dbReference>
<reference evidence="3" key="2">
    <citation type="submission" date="2015-01" db="EMBL/GenBank/DDBJ databases">
        <title>Evolutionary Origins and Diversification of the Mycorrhizal Mutualists.</title>
        <authorList>
            <consortium name="DOE Joint Genome Institute"/>
            <consortium name="Mycorrhizal Genomics Consortium"/>
            <person name="Kohler A."/>
            <person name="Kuo A."/>
            <person name="Nagy L.G."/>
            <person name="Floudas D."/>
            <person name="Copeland A."/>
            <person name="Barry K.W."/>
            <person name="Cichocki N."/>
            <person name="Veneault-Fourrey C."/>
            <person name="LaButti K."/>
            <person name="Lindquist E.A."/>
            <person name="Lipzen A."/>
            <person name="Lundell T."/>
            <person name="Morin E."/>
            <person name="Murat C."/>
            <person name="Riley R."/>
            <person name="Ohm R."/>
            <person name="Sun H."/>
            <person name="Tunlid A."/>
            <person name="Henrissat B."/>
            <person name="Grigoriev I.V."/>
            <person name="Hibbett D.S."/>
            <person name="Martin F."/>
        </authorList>
    </citation>
    <scope>NUCLEOTIDE SEQUENCE [LARGE SCALE GENOMIC DNA]</scope>
    <source>
        <strain evidence="3">LaAM-08-1</strain>
    </source>
</reference>
<dbReference type="SUPFAM" id="SSF103473">
    <property type="entry name" value="MFS general substrate transporter"/>
    <property type="match status" value="1"/>
</dbReference>
<proteinExistence type="predicted"/>
<gene>
    <name evidence="2" type="ORF">K443DRAFT_665047</name>
</gene>
<feature type="compositionally biased region" description="Polar residues" evidence="1">
    <location>
        <begin position="13"/>
        <end position="25"/>
    </location>
</feature>
<dbReference type="InterPro" id="IPR036259">
    <property type="entry name" value="MFS_trans_sf"/>
</dbReference>
<dbReference type="OrthoDB" id="2682750at2759"/>
<dbReference type="HOGENOM" id="CLU_2073556_0_0_1"/>
<reference evidence="2 3" key="1">
    <citation type="submission" date="2014-04" db="EMBL/GenBank/DDBJ databases">
        <authorList>
            <consortium name="DOE Joint Genome Institute"/>
            <person name="Kuo A."/>
            <person name="Kohler A."/>
            <person name="Nagy L.G."/>
            <person name="Floudas D."/>
            <person name="Copeland A."/>
            <person name="Barry K.W."/>
            <person name="Cichocki N."/>
            <person name="Veneault-Fourrey C."/>
            <person name="LaButti K."/>
            <person name="Lindquist E.A."/>
            <person name="Lipzen A."/>
            <person name="Lundell T."/>
            <person name="Morin E."/>
            <person name="Murat C."/>
            <person name="Sun H."/>
            <person name="Tunlid A."/>
            <person name="Henrissat B."/>
            <person name="Grigoriev I.V."/>
            <person name="Hibbett D.S."/>
            <person name="Martin F."/>
            <person name="Nordberg H.P."/>
            <person name="Cantor M.N."/>
            <person name="Hua S.X."/>
        </authorList>
    </citation>
    <scope>NUCLEOTIDE SEQUENCE [LARGE SCALE GENOMIC DNA]</scope>
    <source>
        <strain evidence="2 3">LaAM-08-1</strain>
    </source>
</reference>
<feature type="region of interest" description="Disordered" evidence="1">
    <location>
        <begin position="1"/>
        <end position="25"/>
    </location>
</feature>
<organism evidence="2 3">
    <name type="scientific">Laccaria amethystina LaAM-08-1</name>
    <dbReference type="NCBI Taxonomy" id="1095629"/>
    <lineage>
        <taxon>Eukaryota</taxon>
        <taxon>Fungi</taxon>
        <taxon>Dikarya</taxon>
        <taxon>Basidiomycota</taxon>
        <taxon>Agaricomycotina</taxon>
        <taxon>Agaricomycetes</taxon>
        <taxon>Agaricomycetidae</taxon>
        <taxon>Agaricales</taxon>
        <taxon>Agaricineae</taxon>
        <taxon>Hydnangiaceae</taxon>
        <taxon>Laccaria</taxon>
    </lineage>
</organism>
<keyword evidence="3" id="KW-1185">Reference proteome</keyword>
<accession>A0A0C9XG17</accession>
<sequence length="118" mass="12817">MHMGTGSRPQFGGVNQPTSNLQNQLSTRGVPLSSSAYHVRSLPRCSFYSTLRLEFQAISLSRSFGPSRWLCIITLATGLCTCDFDGHSENIGSLLVVRSVLGFAEGGIFPGIIFYITL</sequence>
<evidence type="ECO:0000313" key="3">
    <source>
        <dbReference type="Proteomes" id="UP000054477"/>
    </source>
</evidence>
<evidence type="ECO:0000256" key="1">
    <source>
        <dbReference type="SAM" id="MobiDB-lite"/>
    </source>
</evidence>
<dbReference type="EMBL" id="KN838624">
    <property type="protein sequence ID" value="KIK00509.1"/>
    <property type="molecule type" value="Genomic_DNA"/>
</dbReference>
<evidence type="ECO:0008006" key="4">
    <source>
        <dbReference type="Google" id="ProtNLM"/>
    </source>
</evidence>
<evidence type="ECO:0000313" key="2">
    <source>
        <dbReference type="EMBL" id="KIK00509.1"/>
    </source>
</evidence>
<dbReference type="Gene3D" id="1.20.1250.20">
    <property type="entry name" value="MFS general substrate transporter like domains"/>
    <property type="match status" value="1"/>
</dbReference>
<name>A0A0C9XG17_9AGAR</name>
<protein>
    <recommendedName>
        <fullName evidence="4">Major facilitator superfamily (MFS) profile domain-containing protein</fullName>
    </recommendedName>
</protein>